<keyword evidence="3" id="KW-1185">Reference proteome</keyword>
<organism evidence="2 3">
    <name type="scientific">Armillaria borealis</name>
    <dbReference type="NCBI Taxonomy" id="47425"/>
    <lineage>
        <taxon>Eukaryota</taxon>
        <taxon>Fungi</taxon>
        <taxon>Dikarya</taxon>
        <taxon>Basidiomycota</taxon>
        <taxon>Agaricomycotina</taxon>
        <taxon>Agaricomycetes</taxon>
        <taxon>Agaricomycetidae</taxon>
        <taxon>Agaricales</taxon>
        <taxon>Marasmiineae</taxon>
        <taxon>Physalacriaceae</taxon>
        <taxon>Armillaria</taxon>
    </lineage>
</organism>
<comment type="caution">
    <text evidence="2">The sequence shown here is derived from an EMBL/GenBank/DDBJ whole genome shotgun (WGS) entry which is preliminary data.</text>
</comment>
<proteinExistence type="predicted"/>
<feature type="region of interest" description="Disordered" evidence="1">
    <location>
        <begin position="47"/>
        <end position="75"/>
    </location>
</feature>
<dbReference type="Proteomes" id="UP001175226">
    <property type="component" value="Unassembled WGS sequence"/>
</dbReference>
<evidence type="ECO:0000313" key="2">
    <source>
        <dbReference type="EMBL" id="KAK0442831.1"/>
    </source>
</evidence>
<reference evidence="2" key="1">
    <citation type="submission" date="2023-06" db="EMBL/GenBank/DDBJ databases">
        <authorList>
            <consortium name="Lawrence Berkeley National Laboratory"/>
            <person name="Ahrendt S."/>
            <person name="Sahu N."/>
            <person name="Indic B."/>
            <person name="Wong-Bajracharya J."/>
            <person name="Merenyi Z."/>
            <person name="Ke H.-M."/>
            <person name="Monk M."/>
            <person name="Kocsube S."/>
            <person name="Drula E."/>
            <person name="Lipzen A."/>
            <person name="Balint B."/>
            <person name="Henrissat B."/>
            <person name="Andreopoulos B."/>
            <person name="Martin F.M."/>
            <person name="Harder C.B."/>
            <person name="Rigling D."/>
            <person name="Ford K.L."/>
            <person name="Foster G.D."/>
            <person name="Pangilinan J."/>
            <person name="Papanicolaou A."/>
            <person name="Barry K."/>
            <person name="LaButti K."/>
            <person name="Viragh M."/>
            <person name="Koriabine M."/>
            <person name="Yan M."/>
            <person name="Riley R."/>
            <person name="Champramary S."/>
            <person name="Plett K.L."/>
            <person name="Tsai I.J."/>
            <person name="Slot J."/>
            <person name="Sipos G."/>
            <person name="Plett J."/>
            <person name="Nagy L.G."/>
            <person name="Grigoriev I.V."/>
        </authorList>
    </citation>
    <scope>NUCLEOTIDE SEQUENCE</scope>
    <source>
        <strain evidence="2">FPL87.14</strain>
    </source>
</reference>
<sequence length="150" mass="16662">MHNMLSVRAPMLMYLLQPWLPPLPEAKIPEYKIPEPRPMRHIRMLEPPLVSCPAPPPPVSAPPPGSSSSATSSASYRRAAHCGTIYDHSVDVLRDAVPSTFPSDAEHRISTPDTTTSTMTGISWITCLRSKTRLRTYEPVARYSRGKLDL</sequence>
<evidence type="ECO:0000256" key="1">
    <source>
        <dbReference type="SAM" id="MobiDB-lite"/>
    </source>
</evidence>
<feature type="compositionally biased region" description="Pro residues" evidence="1">
    <location>
        <begin position="53"/>
        <end position="65"/>
    </location>
</feature>
<gene>
    <name evidence="2" type="ORF">EV421DRAFT_549034</name>
</gene>
<dbReference type="EMBL" id="JAUEPT010000024">
    <property type="protein sequence ID" value="KAK0442831.1"/>
    <property type="molecule type" value="Genomic_DNA"/>
</dbReference>
<feature type="compositionally biased region" description="Low complexity" evidence="1">
    <location>
        <begin position="66"/>
        <end position="75"/>
    </location>
</feature>
<accession>A0AA39MQ03</accession>
<evidence type="ECO:0000313" key="3">
    <source>
        <dbReference type="Proteomes" id="UP001175226"/>
    </source>
</evidence>
<name>A0AA39MQ03_9AGAR</name>
<dbReference type="AlphaFoldDB" id="A0AA39MQ03"/>
<protein>
    <submittedName>
        <fullName evidence="2">Uncharacterized protein</fullName>
    </submittedName>
</protein>